<dbReference type="AlphaFoldDB" id="A0AAU7Q1D0"/>
<dbReference type="RefSeq" id="WP_349967421.1">
    <property type="nucleotide sequence ID" value="NZ_CP157942.1"/>
</dbReference>
<feature type="transmembrane region" description="Helical" evidence="1">
    <location>
        <begin position="38"/>
        <end position="64"/>
    </location>
</feature>
<feature type="transmembrane region" description="Helical" evidence="1">
    <location>
        <begin position="70"/>
        <end position="93"/>
    </location>
</feature>
<organism evidence="2">
    <name type="scientific">Wolbachia endosymbiont of Armadillidium arcangelii</name>
    <dbReference type="NCBI Taxonomy" id="3158571"/>
    <lineage>
        <taxon>Bacteria</taxon>
        <taxon>Pseudomonadati</taxon>
        <taxon>Pseudomonadota</taxon>
        <taxon>Alphaproteobacteria</taxon>
        <taxon>Rickettsiales</taxon>
        <taxon>Anaplasmataceae</taxon>
        <taxon>Wolbachieae</taxon>
        <taxon>Wolbachia</taxon>
    </lineage>
</organism>
<keyword evidence="1" id="KW-0472">Membrane</keyword>
<protein>
    <submittedName>
        <fullName evidence="2">Uncharacterized protein</fullName>
    </submittedName>
</protein>
<proteinExistence type="predicted"/>
<evidence type="ECO:0000313" key="2">
    <source>
        <dbReference type="EMBL" id="XBS66937.1"/>
    </source>
</evidence>
<gene>
    <name evidence="2" type="ORF">ABLO99_07180</name>
</gene>
<sequence length="131" mass="13184">MGGIVGSITPALFTALCAGILLYEFCKKGSIEKNDKDVCVGSGITTPAGAVIGVGLAAATMAIFPGATLGMGLAALAGAVIAPIALIAGMLVAENVIAPIAEKVNEYIISPIVERFSSKEEKSKLPQHVSA</sequence>
<evidence type="ECO:0000256" key="1">
    <source>
        <dbReference type="SAM" id="Phobius"/>
    </source>
</evidence>
<dbReference type="EMBL" id="CP157942">
    <property type="protein sequence ID" value="XBS66937.1"/>
    <property type="molecule type" value="Genomic_DNA"/>
</dbReference>
<feature type="transmembrane region" description="Helical" evidence="1">
    <location>
        <begin position="6"/>
        <end position="26"/>
    </location>
</feature>
<keyword evidence="1" id="KW-0812">Transmembrane</keyword>
<accession>A0AAU7Q1D0</accession>
<reference evidence="2" key="1">
    <citation type="submission" date="2024-06" db="EMBL/GenBank/DDBJ databases">
        <authorList>
            <person name="Dussert Y."/>
            <person name="Peccoud J."/>
            <person name="Pigeault R."/>
        </authorList>
    </citation>
    <scope>NUCLEOTIDE SEQUENCE</scope>
    <source>
        <strain evidence="2">WArc</strain>
    </source>
</reference>
<name>A0AAU7Q1D0_9RICK</name>
<keyword evidence="1" id="KW-1133">Transmembrane helix</keyword>